<dbReference type="PROSITE" id="PS50943">
    <property type="entry name" value="HTH_CROC1"/>
    <property type="match status" value="1"/>
</dbReference>
<proteinExistence type="predicted"/>
<dbReference type="SUPFAM" id="SSF47413">
    <property type="entry name" value="lambda repressor-like DNA-binding domains"/>
    <property type="match status" value="1"/>
</dbReference>
<dbReference type="Proteomes" id="UP000196594">
    <property type="component" value="Unassembled WGS sequence"/>
</dbReference>
<protein>
    <submittedName>
        <fullName evidence="2">Transcriptional regulator</fullName>
    </submittedName>
</protein>
<dbReference type="PANTHER" id="PTHR37038:SF13">
    <property type="entry name" value="HTH CRO_C1-TYPE DOMAIN-CONTAINING PROTEIN"/>
    <property type="match status" value="1"/>
</dbReference>
<sequence>MSNYGQVVKDIRVGKGYSQQYVSEKICSQGNYSKFEKGENREIKYSILKEFLGRLEMSYEEFEYISNNYEMHERQRIMKSFYNQTYNSENALLQMIEECADYLRQNPNDNLIINIQTVMEGMLVLARSSDFVMASKTLSPIWKDLSQRNTLYLADIYLLNAILFVFPISTATEIKEFAFRHIDKYNGFQNINKLKINFLINLSLINIKGKDFETALHLLNDAIRACKSEQLFINLSICYVRKGVCLNNLNGEDEGFIEKGLTLLQHLEQAELLKMLEKEIKNNLIVY</sequence>
<reference evidence="2 3" key="1">
    <citation type="journal article" date="2017" name="Int. J. Syst. Evol. Microbiol.">
        <title>Solibacillus kalamii sp. nov., isolated from a high-efficiency particulate arrestance filter system used in the International Space Station.</title>
        <authorList>
            <person name="Checinska Sielaff A."/>
            <person name="Kumar R.M."/>
            <person name="Pal D."/>
            <person name="Mayilraj S."/>
            <person name="Venkateswaran K."/>
        </authorList>
    </citation>
    <scope>NUCLEOTIDE SEQUENCE [LARGE SCALE GENOMIC DNA]</scope>
    <source>
        <strain evidence="2 3">ISSFR-015</strain>
    </source>
</reference>
<comment type="caution">
    <text evidence="2">The sequence shown here is derived from an EMBL/GenBank/DDBJ whole genome shotgun (WGS) entry which is preliminary data.</text>
</comment>
<evidence type="ECO:0000313" key="2">
    <source>
        <dbReference type="EMBL" id="OUZ38788.1"/>
    </source>
</evidence>
<dbReference type="InterPro" id="IPR001387">
    <property type="entry name" value="Cro/C1-type_HTH"/>
</dbReference>
<dbReference type="InterPro" id="IPR010982">
    <property type="entry name" value="Lambda_DNA-bd_dom_sf"/>
</dbReference>
<dbReference type="EMBL" id="NHNT01000007">
    <property type="protein sequence ID" value="OUZ38788.1"/>
    <property type="molecule type" value="Genomic_DNA"/>
</dbReference>
<evidence type="ECO:0000313" key="3">
    <source>
        <dbReference type="Proteomes" id="UP000196594"/>
    </source>
</evidence>
<accession>A0ABX3ZGE6</accession>
<feature type="domain" description="HTH cro/C1-type" evidence="1">
    <location>
        <begin position="8"/>
        <end position="62"/>
    </location>
</feature>
<dbReference type="SMART" id="SM00530">
    <property type="entry name" value="HTH_XRE"/>
    <property type="match status" value="1"/>
</dbReference>
<gene>
    <name evidence="2" type="ORF">CBM15_11820</name>
</gene>
<keyword evidence="3" id="KW-1185">Reference proteome</keyword>
<organism evidence="2 3">
    <name type="scientific">Solibacillus kalamii</name>
    <dbReference type="NCBI Taxonomy" id="1748298"/>
    <lineage>
        <taxon>Bacteria</taxon>
        <taxon>Bacillati</taxon>
        <taxon>Bacillota</taxon>
        <taxon>Bacilli</taxon>
        <taxon>Bacillales</taxon>
        <taxon>Caryophanaceae</taxon>
        <taxon>Solibacillus</taxon>
    </lineage>
</organism>
<dbReference type="RefSeq" id="WP_087617670.1">
    <property type="nucleotide sequence ID" value="NZ_JAFBEY010000005.1"/>
</dbReference>
<evidence type="ECO:0000259" key="1">
    <source>
        <dbReference type="PROSITE" id="PS50943"/>
    </source>
</evidence>
<dbReference type="Gene3D" id="1.25.40.10">
    <property type="entry name" value="Tetratricopeptide repeat domain"/>
    <property type="match status" value="1"/>
</dbReference>
<dbReference type="InterPro" id="IPR011990">
    <property type="entry name" value="TPR-like_helical_dom_sf"/>
</dbReference>
<name>A0ABX3ZGE6_9BACL</name>
<dbReference type="PANTHER" id="PTHR37038">
    <property type="entry name" value="TRANSCRIPTIONAL REGULATOR-RELATED"/>
    <property type="match status" value="1"/>
</dbReference>
<dbReference type="InterPro" id="IPR053163">
    <property type="entry name" value="HTH-type_regulator_Rgg"/>
</dbReference>